<proteinExistence type="predicted"/>
<reference evidence="2 3" key="1">
    <citation type="submission" date="2021-02" db="EMBL/GenBank/DDBJ databases">
        <title>Genome assembly of Pseudopithomyces chartarum.</title>
        <authorList>
            <person name="Jauregui R."/>
            <person name="Singh J."/>
            <person name="Voisey C."/>
        </authorList>
    </citation>
    <scope>NUCLEOTIDE SEQUENCE [LARGE SCALE GENOMIC DNA]</scope>
    <source>
        <strain evidence="2 3">AGR01</strain>
    </source>
</reference>
<evidence type="ECO:0000256" key="1">
    <source>
        <dbReference type="SAM" id="MobiDB-lite"/>
    </source>
</evidence>
<keyword evidence="3" id="KW-1185">Reference proteome</keyword>
<dbReference type="EMBL" id="WVTA01000002">
    <property type="protein sequence ID" value="KAK3216346.1"/>
    <property type="molecule type" value="Genomic_DNA"/>
</dbReference>
<evidence type="ECO:0000313" key="2">
    <source>
        <dbReference type="EMBL" id="KAK3216346.1"/>
    </source>
</evidence>
<gene>
    <name evidence="2" type="ORF">GRF29_8g3027698</name>
</gene>
<feature type="region of interest" description="Disordered" evidence="1">
    <location>
        <begin position="965"/>
        <end position="984"/>
    </location>
</feature>
<feature type="region of interest" description="Disordered" evidence="1">
    <location>
        <begin position="834"/>
        <end position="867"/>
    </location>
</feature>
<feature type="compositionally biased region" description="Acidic residues" evidence="1">
    <location>
        <begin position="1091"/>
        <end position="1112"/>
    </location>
</feature>
<feature type="compositionally biased region" description="Acidic residues" evidence="1">
    <location>
        <begin position="453"/>
        <end position="480"/>
    </location>
</feature>
<feature type="region of interest" description="Disordered" evidence="1">
    <location>
        <begin position="597"/>
        <end position="644"/>
    </location>
</feature>
<accession>A0AAN6M8J0</accession>
<comment type="caution">
    <text evidence="2">The sequence shown here is derived from an EMBL/GenBank/DDBJ whole genome shotgun (WGS) entry which is preliminary data.</text>
</comment>
<dbReference type="AlphaFoldDB" id="A0AAN6M8J0"/>
<evidence type="ECO:0000313" key="3">
    <source>
        <dbReference type="Proteomes" id="UP001280581"/>
    </source>
</evidence>
<dbReference type="Proteomes" id="UP001280581">
    <property type="component" value="Unassembled WGS sequence"/>
</dbReference>
<organism evidence="2 3">
    <name type="scientific">Pseudopithomyces chartarum</name>
    <dbReference type="NCBI Taxonomy" id="1892770"/>
    <lineage>
        <taxon>Eukaryota</taxon>
        <taxon>Fungi</taxon>
        <taxon>Dikarya</taxon>
        <taxon>Ascomycota</taxon>
        <taxon>Pezizomycotina</taxon>
        <taxon>Dothideomycetes</taxon>
        <taxon>Pleosporomycetidae</taxon>
        <taxon>Pleosporales</taxon>
        <taxon>Massarineae</taxon>
        <taxon>Didymosphaeriaceae</taxon>
        <taxon>Pseudopithomyces</taxon>
    </lineage>
</organism>
<feature type="region of interest" description="Disordered" evidence="1">
    <location>
        <begin position="442"/>
        <end position="488"/>
    </location>
</feature>
<protein>
    <submittedName>
        <fullName evidence="2">Uncharacterized protein</fullName>
    </submittedName>
</protein>
<feature type="region of interest" description="Disordered" evidence="1">
    <location>
        <begin position="1090"/>
        <end position="1112"/>
    </location>
</feature>
<feature type="compositionally biased region" description="Polar residues" evidence="1">
    <location>
        <begin position="849"/>
        <end position="861"/>
    </location>
</feature>
<sequence length="1112" mass="123791">MATHGKIPDLLDERYLNLHDVFGNVQPFPTLVPYEQYVQSMIVYRLDTDHEYYLPLLQDFTDRYVRSGQTENYEAWTWLLQWDVEPPSPDLPATHVAKKQRMDNQVDVTQKKGPERPKKPFFTHIQRRYLHQELFQEEDIMRILIAIVQVDSKLVPNFIEFLYQWIDYYEGGGSALKAAVREEIPSLWKFDFHPRALFRTTDGKEDDGLDKAAEKMGEKFNKHKKPLAIQEMERLTEQSERMKYREVKYGIQRPINPDSEPIPPLINIPYERKKREQYYGACFRNRTTALELLKEAGMTAAQVANYKKLQPMSPLETPEDANAGGFLNYYKEEPAAHAAFLEWMRTRQIRHKQREAAMSTCLAVEAAKACGIPQADSSFRPPLIPLKATYEVRFSESTAAWLAKTKKANLLNQETPITYVPAPMVGKCKAKAFAFAMARPPHSRADNSYYSSSDDEDDSDDEEEFSDPDDIDPDEREDELVSTTAASIPMRATAVPTMAATIPTAATAPTTATMVPTTAATIPMAAATIATQFPVPGAPTVQPSQTHSAMPPDIQTYIQNLSHAQVLALLPRLQPHAQQAILRQRAGPNVLRQPLQHPGGIPNIASPPQGTQGAVAIPGTGVIHGPGVTRGPVAPHGPGVAQVPGNIRGPGVIQGQGAMEGSGATLPMNHPLQQHLAMFRQQQARTQTLGTSQPIPNATQSHTNPVLPSPPTGPTFPVRLQYSQRETQARQAVMQAFFSFPPLPPQMWPGFVPSGSMSASSPNPLPVMRPVQNPTAPLANIPAVARMQINVQGSIQGATPNKGNNAPKIPQQVTGKIPRAPAALTFAEVVERTARAPPPPSLDLHRSPTDTPSSHTANANREPSIPITPLQKLTDALSLASPTTQGFREDPSQATYPYGVPVQIYLPKIVLPKDGDLESATDCMLLGYTKPETGEITFSKAIFLPTNVWENMLRRVQRGHAQVLESYRPPPNHPRFVASRGTLRNPDEVKGPHRYVYTKLEQIYNLMTSCEDREEELTKRWRISPGPMTGRKRGAVWEGWGLYVDRPIEMGYEERHGVGSTVRRSMDGKRGFGLSESEWQYKLRSMRELDEMLEEEGSSEEDDSDAGDEMEE</sequence>
<name>A0AAN6M8J0_9PLEO</name>